<keyword evidence="1" id="KW-0472">Membrane</keyword>
<dbReference type="Proteomes" id="UP000652761">
    <property type="component" value="Unassembled WGS sequence"/>
</dbReference>
<evidence type="ECO:0000256" key="1">
    <source>
        <dbReference type="SAM" id="Phobius"/>
    </source>
</evidence>
<organism evidence="2 3">
    <name type="scientific">Colocasia esculenta</name>
    <name type="common">Wild taro</name>
    <name type="synonym">Arum esculentum</name>
    <dbReference type="NCBI Taxonomy" id="4460"/>
    <lineage>
        <taxon>Eukaryota</taxon>
        <taxon>Viridiplantae</taxon>
        <taxon>Streptophyta</taxon>
        <taxon>Embryophyta</taxon>
        <taxon>Tracheophyta</taxon>
        <taxon>Spermatophyta</taxon>
        <taxon>Magnoliopsida</taxon>
        <taxon>Liliopsida</taxon>
        <taxon>Araceae</taxon>
        <taxon>Aroideae</taxon>
        <taxon>Colocasieae</taxon>
        <taxon>Colocasia</taxon>
    </lineage>
</organism>
<sequence length="507" mass="57180">MCRQLVFWLSIDKAACRQPEIACRQPQFSSNIMVMETRFEQYLSTAMMSMSTVEGEGGQEASRPSSSLELHCSGVGRQSRVKLVIRLTGLNDEDRYHWYQSKRSIPDWNSRHQYNQSQRHPSLWRWQYQWHHTHHHWDSRALVKVSAHCRVLNATVVGVMFWLPLLGSTSTCTPRVAYGTGLTDVRNGKATPYSIAMYVALWWFGWSAQFFGFTCVVERQLEITFVTARLRVVVLSIEVCHGVGTVVIVWWYLVVVGGEVEVMRLGDQLLRWCACEACGLGFTDIGQTCSVVLVVGLCGPVDWAQSTHWFSVCERNRARHCVQNAMVQGDAFIKPPLEGLHLHVCHVACDGWPVGVSNEKVGQTELNKLCSARERRFHYAFGQFGVLESDLAWSHREDVVRSEGNVGLSSFFTKGARAGVPKGARHVPAIVWFVGVVLVGLHSFLACCGRAAVGPFVRGCEFESFWGSFPMEPMTCEVHPYPFQVRESRRLPVLPLVWSLRSAPPTV</sequence>
<reference evidence="2" key="1">
    <citation type="submission" date="2017-07" db="EMBL/GenBank/DDBJ databases">
        <title>Taro Niue Genome Assembly and Annotation.</title>
        <authorList>
            <person name="Atibalentja N."/>
            <person name="Keating K."/>
            <person name="Fields C.J."/>
        </authorList>
    </citation>
    <scope>NUCLEOTIDE SEQUENCE</scope>
    <source>
        <strain evidence="2">Niue_2</strain>
        <tissue evidence="2">Leaf</tissue>
    </source>
</reference>
<dbReference type="AlphaFoldDB" id="A0A843VFU4"/>
<dbReference type="EMBL" id="NMUH01001323">
    <property type="protein sequence ID" value="MQL91283.1"/>
    <property type="molecule type" value="Genomic_DNA"/>
</dbReference>
<name>A0A843VFU4_COLES</name>
<gene>
    <name evidence="2" type="ORF">Taro_023899</name>
</gene>
<accession>A0A843VFU4</accession>
<evidence type="ECO:0000313" key="2">
    <source>
        <dbReference type="EMBL" id="MQL91283.1"/>
    </source>
</evidence>
<evidence type="ECO:0000313" key="3">
    <source>
        <dbReference type="Proteomes" id="UP000652761"/>
    </source>
</evidence>
<keyword evidence="3" id="KW-1185">Reference proteome</keyword>
<feature type="transmembrane region" description="Helical" evidence="1">
    <location>
        <begin position="229"/>
        <end position="253"/>
    </location>
</feature>
<protein>
    <submittedName>
        <fullName evidence="2">Uncharacterized protein</fullName>
    </submittedName>
</protein>
<keyword evidence="1" id="KW-1133">Transmembrane helix</keyword>
<comment type="caution">
    <text evidence="2">The sequence shown here is derived from an EMBL/GenBank/DDBJ whole genome shotgun (WGS) entry which is preliminary data.</text>
</comment>
<keyword evidence="1" id="KW-0812">Transmembrane</keyword>
<proteinExistence type="predicted"/>
<feature type="transmembrane region" description="Helical" evidence="1">
    <location>
        <begin position="195"/>
        <end position="217"/>
    </location>
</feature>